<dbReference type="PANTHER" id="PTHR11949:SF53">
    <property type="entry name" value="IRF TRYPTOPHAN PENTAD REPEAT DOMAIN-CONTAINING PROTEIN"/>
    <property type="match status" value="1"/>
</dbReference>
<dbReference type="GO" id="GO:0002376">
    <property type="term" value="P:immune system process"/>
    <property type="evidence" value="ECO:0007669"/>
    <property type="project" value="TreeGrafter"/>
</dbReference>
<dbReference type="AlphaFoldDB" id="H2YHG8"/>
<evidence type="ECO:0000313" key="4">
    <source>
        <dbReference type="Proteomes" id="UP000007875"/>
    </source>
</evidence>
<dbReference type="SUPFAM" id="SSF46785">
    <property type="entry name" value="Winged helix' DNA-binding domain"/>
    <property type="match status" value="1"/>
</dbReference>
<dbReference type="Ensembl" id="ENSCSAVT00000004835.1">
    <property type="protein sequence ID" value="ENSCSAVP00000004767.1"/>
    <property type="gene ID" value="ENSCSAVG00000002846.1"/>
</dbReference>
<reference evidence="3" key="3">
    <citation type="submission" date="2025-09" db="UniProtKB">
        <authorList>
            <consortium name="Ensembl"/>
        </authorList>
    </citation>
    <scope>IDENTIFICATION</scope>
</reference>
<organism evidence="3 4">
    <name type="scientific">Ciona savignyi</name>
    <name type="common">Pacific transparent sea squirt</name>
    <dbReference type="NCBI Taxonomy" id="51511"/>
    <lineage>
        <taxon>Eukaryota</taxon>
        <taxon>Metazoa</taxon>
        <taxon>Chordata</taxon>
        <taxon>Tunicata</taxon>
        <taxon>Ascidiacea</taxon>
        <taxon>Phlebobranchia</taxon>
        <taxon>Cionidae</taxon>
        <taxon>Ciona</taxon>
    </lineage>
</organism>
<evidence type="ECO:0000313" key="3">
    <source>
        <dbReference type="Ensembl" id="ENSCSAVP00000004767.1"/>
    </source>
</evidence>
<dbReference type="GeneTree" id="ENSGT00530000064823"/>
<feature type="compositionally biased region" description="Polar residues" evidence="1">
    <location>
        <begin position="122"/>
        <end position="137"/>
    </location>
</feature>
<reference evidence="3" key="2">
    <citation type="submission" date="2025-08" db="UniProtKB">
        <authorList>
            <consortium name="Ensembl"/>
        </authorList>
    </citation>
    <scope>IDENTIFICATION</scope>
</reference>
<dbReference type="SMART" id="SM00348">
    <property type="entry name" value="IRF"/>
    <property type="match status" value="1"/>
</dbReference>
<evidence type="ECO:0000259" key="2">
    <source>
        <dbReference type="PROSITE" id="PS51507"/>
    </source>
</evidence>
<dbReference type="InterPro" id="IPR001346">
    <property type="entry name" value="Interferon_reg_fact_DNA-bd_dom"/>
</dbReference>
<feature type="region of interest" description="Disordered" evidence="1">
    <location>
        <begin position="120"/>
        <end position="144"/>
    </location>
</feature>
<accession>H2YHG8</accession>
<dbReference type="GO" id="GO:0000978">
    <property type="term" value="F:RNA polymerase II cis-regulatory region sequence-specific DNA binding"/>
    <property type="evidence" value="ECO:0007669"/>
    <property type="project" value="TreeGrafter"/>
</dbReference>
<dbReference type="HOGENOM" id="CLU_1071703_0_0_1"/>
<dbReference type="InterPro" id="IPR036388">
    <property type="entry name" value="WH-like_DNA-bd_sf"/>
</dbReference>
<sequence>MNGEDEYKLPLRVWLLKRLNQAKYPDVVYWTDKERGVFRILWTKKGNPNWKQHFQIFEDWAKHRDNFRPDSPINYDQLKSNFRNLIKKSSDFEELETVNNQQTGNCKVFRVRSPEEVKQLKKQSALSKARSQSSDASGVSPESLALTDSQQSMDCIEASPSSGLAQLHIQENEPLPNDTLLLNVQQQQNDFSTSSLNAIVPMETSSTVNTALNLENKWPDFKQLIGSFNVNFDDLTKFQLIVGYKKNEVINTTIDLKNGH</sequence>
<dbReference type="PANTHER" id="PTHR11949">
    <property type="entry name" value="INTERFERON REGULATORY FACTOR"/>
    <property type="match status" value="1"/>
</dbReference>
<dbReference type="GO" id="GO:0000981">
    <property type="term" value="F:DNA-binding transcription factor activity, RNA polymerase II-specific"/>
    <property type="evidence" value="ECO:0007669"/>
    <property type="project" value="TreeGrafter"/>
</dbReference>
<dbReference type="FunFam" id="1.10.10.10:FF:000831">
    <property type="entry name" value="Interferon regulatory factor like protein"/>
    <property type="match status" value="1"/>
</dbReference>
<name>H2YHG8_CIOSA</name>
<dbReference type="Gene3D" id="1.10.10.10">
    <property type="entry name" value="Winged helix-like DNA-binding domain superfamily/Winged helix DNA-binding domain"/>
    <property type="match status" value="1"/>
</dbReference>
<reference evidence="4" key="1">
    <citation type="submission" date="2003-08" db="EMBL/GenBank/DDBJ databases">
        <authorList>
            <person name="Birren B."/>
            <person name="Nusbaum C."/>
            <person name="Abebe A."/>
            <person name="Abouelleil A."/>
            <person name="Adekoya E."/>
            <person name="Ait-zahra M."/>
            <person name="Allen N."/>
            <person name="Allen T."/>
            <person name="An P."/>
            <person name="Anderson M."/>
            <person name="Anderson S."/>
            <person name="Arachchi H."/>
            <person name="Armbruster J."/>
            <person name="Bachantsang P."/>
            <person name="Baldwin J."/>
            <person name="Barry A."/>
            <person name="Bayul T."/>
            <person name="Blitshsteyn B."/>
            <person name="Bloom T."/>
            <person name="Blye J."/>
            <person name="Boguslavskiy L."/>
            <person name="Borowsky M."/>
            <person name="Boukhgalter B."/>
            <person name="Brunache A."/>
            <person name="Butler J."/>
            <person name="Calixte N."/>
            <person name="Calvo S."/>
            <person name="Camarata J."/>
            <person name="Campo K."/>
            <person name="Chang J."/>
            <person name="Cheshatsang Y."/>
            <person name="Citroen M."/>
            <person name="Collymore A."/>
            <person name="Considine T."/>
            <person name="Cook A."/>
            <person name="Cooke P."/>
            <person name="Corum B."/>
            <person name="Cuomo C."/>
            <person name="David R."/>
            <person name="Dawoe T."/>
            <person name="Degray S."/>
            <person name="Dodge S."/>
            <person name="Dooley K."/>
            <person name="Dorje P."/>
            <person name="Dorjee K."/>
            <person name="Dorris L."/>
            <person name="Duffey N."/>
            <person name="Dupes A."/>
            <person name="Elkins T."/>
            <person name="Engels R."/>
            <person name="Erickson J."/>
            <person name="Farina A."/>
            <person name="Faro S."/>
            <person name="Ferreira P."/>
            <person name="Fischer H."/>
            <person name="Fitzgerald M."/>
            <person name="Foley K."/>
            <person name="Gage D."/>
            <person name="Galagan J."/>
            <person name="Gearin G."/>
            <person name="Gnerre S."/>
            <person name="Gnirke A."/>
            <person name="Goyette A."/>
            <person name="Graham J."/>
            <person name="Grandbois E."/>
            <person name="Gyaltsen K."/>
            <person name="Hafez N."/>
            <person name="Hagopian D."/>
            <person name="Hagos B."/>
            <person name="Hall J."/>
            <person name="Hatcher B."/>
            <person name="Heller A."/>
            <person name="Higgins H."/>
            <person name="Honan T."/>
            <person name="Horn A."/>
            <person name="Houde N."/>
            <person name="Hughes L."/>
            <person name="Hulme W."/>
            <person name="Husby E."/>
            <person name="Iliev I."/>
            <person name="Jaffe D."/>
            <person name="Jones C."/>
            <person name="Kamal M."/>
            <person name="Kamat A."/>
            <person name="Kamvysselis M."/>
            <person name="Karlsson E."/>
            <person name="Kells C."/>
            <person name="Kieu A."/>
            <person name="Kisner P."/>
            <person name="Kodira C."/>
            <person name="Kulbokas E."/>
            <person name="Labutti K."/>
            <person name="Lama D."/>
            <person name="Landers T."/>
            <person name="Leger J."/>
            <person name="Levine S."/>
            <person name="Lewis D."/>
            <person name="Lewis T."/>
            <person name="Lindblad-toh K."/>
            <person name="Liu X."/>
            <person name="Lokyitsang T."/>
            <person name="Lokyitsang Y."/>
            <person name="Lucien O."/>
            <person name="Lui A."/>
            <person name="Ma L.J."/>
            <person name="Mabbitt R."/>
            <person name="Macdonald J."/>
            <person name="Maclean C."/>
            <person name="Major J."/>
            <person name="Manning J."/>
            <person name="Marabella R."/>
            <person name="Maru K."/>
            <person name="Matthews C."/>
            <person name="Mauceli E."/>
            <person name="Mccarthy M."/>
            <person name="Mcdonough S."/>
            <person name="Mcghee T."/>
            <person name="Meldrim J."/>
            <person name="Meneus L."/>
            <person name="Mesirov J."/>
            <person name="Mihalev A."/>
            <person name="Mihova T."/>
            <person name="Mikkelsen T."/>
            <person name="Mlenga V."/>
            <person name="Moru K."/>
            <person name="Mozes J."/>
            <person name="Mulrain L."/>
            <person name="Munson G."/>
            <person name="Naylor J."/>
            <person name="Newes C."/>
            <person name="Nguyen C."/>
            <person name="Nguyen N."/>
            <person name="Nguyen T."/>
            <person name="Nicol R."/>
            <person name="Nielsen C."/>
            <person name="Nizzari M."/>
            <person name="Norbu C."/>
            <person name="Norbu N."/>
            <person name="O'donnell P."/>
            <person name="Okoawo O."/>
            <person name="O'leary S."/>
            <person name="Omotosho B."/>
            <person name="O'neill K."/>
            <person name="Osman S."/>
            <person name="Parker S."/>
            <person name="Perrin D."/>
            <person name="Phunkhang P."/>
            <person name="Piqani B."/>
            <person name="Purcell S."/>
            <person name="Rachupka T."/>
            <person name="Ramasamy U."/>
            <person name="Rameau R."/>
            <person name="Ray V."/>
            <person name="Raymond C."/>
            <person name="Retta R."/>
            <person name="Richardson S."/>
            <person name="Rise C."/>
            <person name="Rodriguez J."/>
            <person name="Rogers J."/>
            <person name="Rogov P."/>
            <person name="Rutman M."/>
            <person name="Schupbach R."/>
            <person name="Seaman C."/>
            <person name="Settipalli S."/>
            <person name="Sharpe T."/>
            <person name="Sheridan J."/>
            <person name="Sherpa N."/>
            <person name="Shi J."/>
            <person name="Smirnov S."/>
            <person name="Smith C."/>
            <person name="Sougnez C."/>
            <person name="Spencer B."/>
            <person name="Stalker J."/>
            <person name="Stange-thomann N."/>
            <person name="Stavropoulos S."/>
            <person name="Stetson K."/>
            <person name="Stone C."/>
            <person name="Stone S."/>
            <person name="Stubbs M."/>
            <person name="Talamas J."/>
            <person name="Tchuinga P."/>
            <person name="Tenzing P."/>
            <person name="Tesfaye S."/>
            <person name="Theodore J."/>
            <person name="Thoulutsang Y."/>
            <person name="Topham K."/>
            <person name="Towey S."/>
            <person name="Tsamla T."/>
            <person name="Tsomo N."/>
            <person name="Vallee D."/>
            <person name="Vassiliev H."/>
            <person name="Venkataraman V."/>
            <person name="Vinson J."/>
            <person name="Vo A."/>
            <person name="Wade C."/>
            <person name="Wang S."/>
            <person name="Wangchuk T."/>
            <person name="Wangdi T."/>
            <person name="Whittaker C."/>
            <person name="Wilkinson J."/>
            <person name="Wu Y."/>
            <person name="Wyman D."/>
            <person name="Yadav S."/>
            <person name="Yang S."/>
            <person name="Yang X."/>
            <person name="Yeager S."/>
            <person name="Yee E."/>
            <person name="Young G."/>
            <person name="Zainoun J."/>
            <person name="Zembeck L."/>
            <person name="Zimmer A."/>
            <person name="Zody M."/>
            <person name="Lander E."/>
        </authorList>
    </citation>
    <scope>NUCLEOTIDE SEQUENCE [LARGE SCALE GENOMIC DNA]</scope>
</reference>
<feature type="domain" description="IRF tryptophan pentad repeat" evidence="2">
    <location>
        <begin position="8"/>
        <end position="113"/>
    </location>
</feature>
<dbReference type="InterPro" id="IPR036390">
    <property type="entry name" value="WH_DNA-bd_sf"/>
</dbReference>
<dbReference type="InParanoid" id="H2YHG8"/>
<dbReference type="GO" id="GO:0005634">
    <property type="term" value="C:nucleus"/>
    <property type="evidence" value="ECO:0007669"/>
    <property type="project" value="TreeGrafter"/>
</dbReference>
<protein>
    <recommendedName>
        <fullName evidence="2">IRF tryptophan pentad repeat domain-containing protein</fullName>
    </recommendedName>
</protein>
<dbReference type="STRING" id="51511.ENSCSAVP00000004767"/>
<dbReference type="Pfam" id="PF00605">
    <property type="entry name" value="IRF"/>
    <property type="match status" value="1"/>
</dbReference>
<proteinExistence type="predicted"/>
<dbReference type="PROSITE" id="PS51507">
    <property type="entry name" value="IRF_2"/>
    <property type="match status" value="1"/>
</dbReference>
<keyword evidence="4" id="KW-1185">Reference proteome</keyword>
<evidence type="ECO:0000256" key="1">
    <source>
        <dbReference type="SAM" id="MobiDB-lite"/>
    </source>
</evidence>
<dbReference type="Proteomes" id="UP000007875">
    <property type="component" value="Unassembled WGS sequence"/>
</dbReference>